<keyword evidence="2" id="KW-1185">Reference proteome</keyword>
<proteinExistence type="predicted"/>
<dbReference type="Proteomes" id="UP000677875">
    <property type="component" value="Unassembled WGS sequence"/>
</dbReference>
<evidence type="ECO:0000313" key="1">
    <source>
        <dbReference type="EMBL" id="MBQ0827429.1"/>
    </source>
</evidence>
<name>A0A940XMS2_9ACTN</name>
<organism evidence="1 2">
    <name type="scientific">Streptomyces tagetis</name>
    <dbReference type="NCBI Taxonomy" id="2820809"/>
    <lineage>
        <taxon>Bacteria</taxon>
        <taxon>Bacillati</taxon>
        <taxon>Actinomycetota</taxon>
        <taxon>Actinomycetes</taxon>
        <taxon>Kitasatosporales</taxon>
        <taxon>Streptomycetaceae</taxon>
        <taxon>Streptomyces</taxon>
    </lineage>
</organism>
<dbReference type="AlphaFoldDB" id="A0A940XMS2"/>
<dbReference type="EMBL" id="JAGPNL010000003">
    <property type="protein sequence ID" value="MBQ0827429.1"/>
    <property type="molecule type" value="Genomic_DNA"/>
</dbReference>
<protein>
    <submittedName>
        <fullName evidence="1">Uncharacterized protein</fullName>
    </submittedName>
</protein>
<comment type="caution">
    <text evidence="1">The sequence shown here is derived from an EMBL/GenBank/DDBJ whole genome shotgun (WGS) entry which is preliminary data.</text>
</comment>
<dbReference type="RefSeq" id="WP_210871805.1">
    <property type="nucleotide sequence ID" value="NZ_JAGPNL010000003.1"/>
</dbReference>
<gene>
    <name evidence="1" type="ORF">J5Y05_13025</name>
</gene>
<reference evidence="1" key="1">
    <citation type="submission" date="2021-04" db="EMBL/GenBank/DDBJ databases">
        <title>Genome seq and assembly of Streptomyces sp. RG38.</title>
        <authorList>
            <person name="Chhetri G."/>
        </authorList>
    </citation>
    <scope>NUCLEOTIDE SEQUENCE</scope>
    <source>
        <strain evidence="1">RG38</strain>
    </source>
</reference>
<evidence type="ECO:0000313" key="2">
    <source>
        <dbReference type="Proteomes" id="UP000677875"/>
    </source>
</evidence>
<sequence length="90" mass="9665">MHQPMRHALERVLALLFSLLLPATGRRRGAQGTASVPVPPRTLSGLRLLIHRTGVAGLCAPVQEPGPLVRPYLLAYERAHLVNGPAGVAY</sequence>
<accession>A0A940XMS2</accession>